<evidence type="ECO:0000313" key="3">
    <source>
        <dbReference type="Proteomes" id="UP000196710"/>
    </source>
</evidence>
<accession>A0A1Z2XP31</accession>
<dbReference type="KEGG" id="amur:ADH66_05750"/>
<dbReference type="EMBL" id="CP065321">
    <property type="protein sequence ID" value="QQR29489.1"/>
    <property type="molecule type" value="Genomic_DNA"/>
</dbReference>
<dbReference type="EMBL" id="CP021422">
    <property type="protein sequence ID" value="ASB40204.1"/>
    <property type="molecule type" value="Genomic_DNA"/>
</dbReference>
<organism evidence="2 4">
    <name type="scientific">Acutalibacter muris</name>
    <dbReference type="NCBI Taxonomy" id="1796620"/>
    <lineage>
        <taxon>Bacteria</taxon>
        <taxon>Bacillati</taxon>
        <taxon>Bacillota</taxon>
        <taxon>Clostridia</taxon>
        <taxon>Eubacteriales</taxon>
        <taxon>Acutalibacteraceae</taxon>
        <taxon>Acutalibacter</taxon>
    </lineage>
</organism>
<evidence type="ECO:0000313" key="2">
    <source>
        <dbReference type="EMBL" id="QQR29489.1"/>
    </source>
</evidence>
<evidence type="ECO:0000313" key="4">
    <source>
        <dbReference type="Proteomes" id="UP000596035"/>
    </source>
</evidence>
<dbReference type="Proteomes" id="UP000596035">
    <property type="component" value="Chromosome"/>
</dbReference>
<reference evidence="1" key="1">
    <citation type="journal article" date="2017" name="Genome Announc.">
        <title>High-Quality Whole-Genome Sequences of the Oligo-Mouse-Microbiota Bacterial Community.</title>
        <authorList>
            <person name="Garzetti D."/>
            <person name="Brugiroux S."/>
            <person name="Bunk B."/>
            <person name="Pukall R."/>
            <person name="McCoy K.D."/>
            <person name="Macpherson A.J."/>
            <person name="Stecher B."/>
        </authorList>
    </citation>
    <scope>NUCLEOTIDE SEQUENCE</scope>
    <source>
        <strain evidence="1">KB18</strain>
    </source>
</reference>
<proteinExistence type="predicted"/>
<keyword evidence="3" id="KW-1185">Reference proteome</keyword>
<gene>
    <name evidence="1" type="ORF">ADH66_05750</name>
    <name evidence="2" type="ORF">I5Q82_15830</name>
</gene>
<name>A0A1Z2XP31_9FIRM</name>
<sequence>MNETERLHGFLVKRLPEKPEFLTMTQEEFEDRTLQAWSGSDEDSRVSAAFRGGEREWELLWNDESYKVRGAVACRAGEKYQLRLVGDEVGPVRKRLAVYGTDRVRLALIEHGEADPEVIENIAKFGNTAVRHRLVDAAWGKPQLLTKAVPYLPASDIERLMSHPDTDTRYKAAEHGTREQCLRLLALPCPQNDIFSITAREALAERIDELDAVADAISFGNQKTRENHEMEL</sequence>
<dbReference type="SUPFAM" id="SSF48371">
    <property type="entry name" value="ARM repeat"/>
    <property type="match status" value="1"/>
</dbReference>
<reference evidence="3" key="2">
    <citation type="submission" date="2017-05" db="EMBL/GenBank/DDBJ databases">
        <title>Improved OligoMM genomes.</title>
        <authorList>
            <person name="Garzetti D."/>
        </authorList>
    </citation>
    <scope>NUCLEOTIDE SEQUENCE [LARGE SCALE GENOMIC DNA]</scope>
    <source>
        <strain evidence="3">KB18</strain>
    </source>
</reference>
<dbReference type="RefSeq" id="WP_066534526.1">
    <property type="nucleotide sequence ID" value="NZ_CP021422.1"/>
</dbReference>
<dbReference type="InterPro" id="IPR016024">
    <property type="entry name" value="ARM-type_fold"/>
</dbReference>
<protein>
    <submittedName>
        <fullName evidence="2">Uncharacterized protein</fullName>
    </submittedName>
</protein>
<dbReference type="InterPro" id="IPR011989">
    <property type="entry name" value="ARM-like"/>
</dbReference>
<dbReference type="Proteomes" id="UP000196710">
    <property type="component" value="Chromosome"/>
</dbReference>
<reference evidence="2 4" key="3">
    <citation type="submission" date="2020-11" db="EMBL/GenBank/DDBJ databases">
        <title>Closed and high quality bacterial genomes of the OMM12 community.</title>
        <authorList>
            <person name="Marbouty M."/>
            <person name="Lamy-Besnier Q."/>
            <person name="Debarbieux L."/>
            <person name="Koszul R."/>
        </authorList>
    </citation>
    <scope>NUCLEOTIDE SEQUENCE [LARGE SCALE GENOMIC DNA]</scope>
    <source>
        <strain evidence="2 4">KB18</strain>
    </source>
</reference>
<dbReference type="AlphaFoldDB" id="A0A1Z2XP31"/>
<dbReference type="Gene3D" id="1.25.10.10">
    <property type="entry name" value="Leucine-rich Repeat Variant"/>
    <property type="match status" value="1"/>
</dbReference>
<evidence type="ECO:0000313" key="1">
    <source>
        <dbReference type="EMBL" id="ASB40204.1"/>
    </source>
</evidence>